<evidence type="ECO:0000256" key="5">
    <source>
        <dbReference type="ARBA" id="ARBA00013269"/>
    </source>
</evidence>
<dbReference type="Pfam" id="PF03453">
    <property type="entry name" value="MoeA_N"/>
    <property type="match status" value="1"/>
</dbReference>
<evidence type="ECO:0000256" key="9">
    <source>
        <dbReference type="ARBA" id="ARBA00022723"/>
    </source>
</evidence>
<evidence type="ECO:0000256" key="11">
    <source>
        <dbReference type="ARBA" id="ARBA00023150"/>
    </source>
</evidence>
<dbReference type="CDD" id="cd00887">
    <property type="entry name" value="MoeA"/>
    <property type="match status" value="1"/>
</dbReference>
<dbReference type="Gene3D" id="3.90.105.10">
    <property type="entry name" value="Molybdopterin biosynthesis moea protein, domain 2"/>
    <property type="match status" value="1"/>
</dbReference>
<evidence type="ECO:0000313" key="15">
    <source>
        <dbReference type="EMBL" id="QZT33311.1"/>
    </source>
</evidence>
<dbReference type="InterPro" id="IPR036135">
    <property type="entry name" value="MoeA_linker/N_sf"/>
</dbReference>
<sequence length="424" mass="45690">MKTDRKPVTIEEAIERIVSRSSPGKAITVSLEKADFLHLAEDIVADHHVPMFDRSMYDGFAVKAADTQQAEPDAPKRLRVIESIPAGKEAQGSLQSGTAMRIMTGAAIPPGADAVLMLEDVREGNDEDGSYIEVTSPVSPGSHISHRGEDITAGMVLAKIGRRIGSGEKAVLATFGYHQVKVYQPPEVAILATGSELLPVDAPLVPGKIRNSNSYMVETQLRRMGAVPKPLGIIKDDFEACYQAVTTALEEADFVVTTGGASVGDYDFVQALIERLDAEVLFNKVAMRPGSVTTVAKKGEKWLFGLSGNPAACFVGVELFVRPVLKKAMGAQHLHLPQISATLAVDITTTNPYTRLMRARTELHQGQLVVRPVGLDKSSIISGLLEANSLLMIPGGEQTYHRGEKVNVIWLEEEGMCHGSTARS</sequence>
<dbReference type="PANTHER" id="PTHR10192">
    <property type="entry name" value="MOLYBDOPTERIN BIOSYNTHESIS PROTEIN"/>
    <property type="match status" value="1"/>
</dbReference>
<evidence type="ECO:0000256" key="3">
    <source>
        <dbReference type="ARBA" id="ARBA00005046"/>
    </source>
</evidence>
<dbReference type="Gene3D" id="2.40.340.10">
    <property type="entry name" value="MoeA, C-terminal, domain IV"/>
    <property type="match status" value="1"/>
</dbReference>
<evidence type="ECO:0000256" key="6">
    <source>
        <dbReference type="ARBA" id="ARBA00021108"/>
    </source>
</evidence>
<dbReference type="FunFam" id="2.170.190.11:FF:000001">
    <property type="entry name" value="Molybdopterin molybdenumtransferase"/>
    <property type="match status" value="1"/>
</dbReference>
<keyword evidence="7 13" id="KW-0500">Molybdenum</keyword>
<dbReference type="GO" id="GO:0005829">
    <property type="term" value="C:cytosol"/>
    <property type="evidence" value="ECO:0007669"/>
    <property type="project" value="TreeGrafter"/>
</dbReference>
<dbReference type="RefSeq" id="WP_222822657.1">
    <property type="nucleotide sequence ID" value="NZ_CP082237.1"/>
</dbReference>
<evidence type="ECO:0000256" key="13">
    <source>
        <dbReference type="RuleBase" id="RU365090"/>
    </source>
</evidence>
<dbReference type="Pfam" id="PF03454">
    <property type="entry name" value="MoeA_C"/>
    <property type="match status" value="1"/>
</dbReference>
<accession>A0A8X8I955</accession>
<dbReference type="AlphaFoldDB" id="A0A8X8I955"/>
<dbReference type="InterPro" id="IPR036425">
    <property type="entry name" value="MoaB/Mog-like_dom_sf"/>
</dbReference>
<dbReference type="SUPFAM" id="SSF63882">
    <property type="entry name" value="MoeA N-terminal region -like"/>
    <property type="match status" value="1"/>
</dbReference>
<keyword evidence="9 13" id="KW-0479">Metal-binding</keyword>
<dbReference type="Gene3D" id="2.170.190.11">
    <property type="entry name" value="Molybdopterin biosynthesis moea protein, domain 3"/>
    <property type="match status" value="1"/>
</dbReference>
<feature type="domain" description="MoaB/Mog" evidence="14">
    <location>
        <begin position="189"/>
        <end position="327"/>
    </location>
</feature>
<dbReference type="PANTHER" id="PTHR10192:SF5">
    <property type="entry name" value="GEPHYRIN"/>
    <property type="match status" value="1"/>
</dbReference>
<dbReference type="SUPFAM" id="SSF63867">
    <property type="entry name" value="MoeA C-terminal domain-like"/>
    <property type="match status" value="1"/>
</dbReference>
<dbReference type="Proteomes" id="UP000825179">
    <property type="component" value="Chromosome"/>
</dbReference>
<keyword evidence="11 13" id="KW-0501">Molybdenum cofactor biosynthesis</keyword>
<dbReference type="KEGG" id="cthu:HUR95_13625"/>
<dbReference type="InterPro" id="IPR001453">
    <property type="entry name" value="MoaB/Mog_dom"/>
</dbReference>
<comment type="similarity">
    <text evidence="4 13">Belongs to the MoeA family.</text>
</comment>
<evidence type="ECO:0000256" key="8">
    <source>
        <dbReference type="ARBA" id="ARBA00022679"/>
    </source>
</evidence>
<comment type="pathway">
    <text evidence="3 13">Cofactor biosynthesis; molybdopterin biosynthesis.</text>
</comment>
<dbReference type="SUPFAM" id="SSF53218">
    <property type="entry name" value="Molybdenum cofactor biosynthesis proteins"/>
    <property type="match status" value="1"/>
</dbReference>
<gene>
    <name evidence="15" type="ORF">HUR95_13625</name>
</gene>
<dbReference type="EMBL" id="CP082237">
    <property type="protein sequence ID" value="QZT33311.1"/>
    <property type="molecule type" value="Genomic_DNA"/>
</dbReference>
<evidence type="ECO:0000256" key="7">
    <source>
        <dbReference type="ARBA" id="ARBA00022505"/>
    </source>
</evidence>
<evidence type="ECO:0000256" key="12">
    <source>
        <dbReference type="ARBA" id="ARBA00047317"/>
    </source>
</evidence>
<dbReference type="InterPro" id="IPR036688">
    <property type="entry name" value="MoeA_C_domain_IV_sf"/>
</dbReference>
<dbReference type="InterPro" id="IPR005111">
    <property type="entry name" value="MoeA_C_domain_IV"/>
</dbReference>
<dbReference type="Gene3D" id="3.40.980.10">
    <property type="entry name" value="MoaB/Mog-like domain"/>
    <property type="match status" value="1"/>
</dbReference>
<reference evidence="15 16" key="1">
    <citation type="journal article" date="2020" name="Extremophiles">
        <title>Genomic analysis of Caldalkalibacillus thermarum TA2.A1 reveals aerobic alkaliphilic metabolism and evolutionary hallmarks linking alkaliphilic bacteria and plant life.</title>
        <authorList>
            <person name="de Jong S.I."/>
            <person name="van den Broek M.A."/>
            <person name="Merkel A.Y."/>
            <person name="de la Torre Cortes P."/>
            <person name="Kalamorz F."/>
            <person name="Cook G.M."/>
            <person name="van Loosdrecht M.C.M."/>
            <person name="McMillan D.G.G."/>
        </authorList>
    </citation>
    <scope>NUCLEOTIDE SEQUENCE [LARGE SCALE GENOMIC DNA]</scope>
    <source>
        <strain evidence="15 16">TA2.A1</strain>
    </source>
</reference>
<dbReference type="FunFam" id="3.40.980.10:FF:000004">
    <property type="entry name" value="Molybdopterin molybdenumtransferase"/>
    <property type="match status" value="1"/>
</dbReference>
<dbReference type="InterPro" id="IPR038987">
    <property type="entry name" value="MoeA-like"/>
</dbReference>
<organism evidence="15 16">
    <name type="scientific">Caldalkalibacillus thermarum (strain TA2.A1)</name>
    <dbReference type="NCBI Taxonomy" id="986075"/>
    <lineage>
        <taxon>Bacteria</taxon>
        <taxon>Bacillati</taxon>
        <taxon>Bacillota</taxon>
        <taxon>Bacilli</taxon>
        <taxon>Bacillales</taxon>
        <taxon>Bacillaceae</taxon>
        <taxon>Caldalkalibacillus</taxon>
    </lineage>
</organism>
<evidence type="ECO:0000256" key="4">
    <source>
        <dbReference type="ARBA" id="ARBA00010763"/>
    </source>
</evidence>
<comment type="function">
    <text evidence="2 13">Catalyzes the insertion of molybdate into adenylated molybdopterin with the concomitant release of AMP.</text>
</comment>
<dbReference type="GO" id="GO:0046872">
    <property type="term" value="F:metal ion binding"/>
    <property type="evidence" value="ECO:0007669"/>
    <property type="project" value="UniProtKB-UniRule"/>
</dbReference>
<dbReference type="GO" id="GO:0006777">
    <property type="term" value="P:Mo-molybdopterin cofactor biosynthetic process"/>
    <property type="evidence" value="ECO:0007669"/>
    <property type="project" value="UniProtKB-UniRule"/>
</dbReference>
<keyword evidence="16" id="KW-1185">Reference proteome</keyword>
<proteinExistence type="inferred from homology"/>
<name>A0A8X8I955_CALTT</name>
<keyword evidence="8 13" id="KW-0808">Transferase</keyword>
<protein>
    <recommendedName>
        <fullName evidence="6 13">Molybdopterin molybdenumtransferase</fullName>
        <ecNumber evidence="5 13">2.10.1.1</ecNumber>
    </recommendedName>
</protein>
<dbReference type="SMART" id="SM00852">
    <property type="entry name" value="MoCF_biosynth"/>
    <property type="match status" value="1"/>
</dbReference>
<comment type="catalytic activity">
    <reaction evidence="12">
        <text>adenylyl-molybdopterin + molybdate = Mo-molybdopterin + AMP + H(+)</text>
        <dbReference type="Rhea" id="RHEA:35047"/>
        <dbReference type="ChEBI" id="CHEBI:15378"/>
        <dbReference type="ChEBI" id="CHEBI:36264"/>
        <dbReference type="ChEBI" id="CHEBI:62727"/>
        <dbReference type="ChEBI" id="CHEBI:71302"/>
        <dbReference type="ChEBI" id="CHEBI:456215"/>
        <dbReference type="EC" id="2.10.1.1"/>
    </reaction>
</comment>
<evidence type="ECO:0000313" key="16">
    <source>
        <dbReference type="Proteomes" id="UP000825179"/>
    </source>
</evidence>
<dbReference type="Pfam" id="PF00994">
    <property type="entry name" value="MoCF_biosynth"/>
    <property type="match status" value="1"/>
</dbReference>
<dbReference type="GO" id="GO:0061599">
    <property type="term" value="F:molybdopterin molybdotransferase activity"/>
    <property type="evidence" value="ECO:0007669"/>
    <property type="project" value="UniProtKB-UniRule"/>
</dbReference>
<evidence type="ECO:0000256" key="1">
    <source>
        <dbReference type="ARBA" id="ARBA00001946"/>
    </source>
</evidence>
<dbReference type="InterPro" id="IPR005110">
    <property type="entry name" value="MoeA_linker/N"/>
</dbReference>
<evidence type="ECO:0000256" key="2">
    <source>
        <dbReference type="ARBA" id="ARBA00002901"/>
    </source>
</evidence>
<dbReference type="EC" id="2.10.1.1" evidence="5 13"/>
<dbReference type="NCBIfam" id="TIGR00177">
    <property type="entry name" value="molyb_syn"/>
    <property type="match status" value="1"/>
</dbReference>
<evidence type="ECO:0000256" key="10">
    <source>
        <dbReference type="ARBA" id="ARBA00022842"/>
    </source>
</evidence>
<keyword evidence="10 13" id="KW-0460">Magnesium</keyword>
<evidence type="ECO:0000259" key="14">
    <source>
        <dbReference type="SMART" id="SM00852"/>
    </source>
</evidence>
<comment type="cofactor">
    <cofactor evidence="1 13">
        <name>Mg(2+)</name>
        <dbReference type="ChEBI" id="CHEBI:18420"/>
    </cofactor>
</comment>
<dbReference type="NCBIfam" id="NF045515">
    <property type="entry name" value="Glp_gephyrin"/>
    <property type="match status" value="1"/>
</dbReference>